<evidence type="ECO:0000313" key="1">
    <source>
        <dbReference type="EMBL" id="QKU33468.1"/>
    </source>
</evidence>
<protein>
    <submittedName>
        <fullName evidence="1">Uncharacterized protein</fullName>
    </submittedName>
</protein>
<reference evidence="1" key="2">
    <citation type="journal article" date="2018" name="Nat. Commun.">
        <title>Tailed giant Tupanvirus possesses the most complete translational apparatus of the known virosphere.</title>
        <authorList>
            <person name="Abrahao J."/>
            <person name="Silva L."/>
            <person name="Silva L.S."/>
            <person name="Khalil J.Y.B."/>
            <person name="Rodrigues R."/>
            <person name="Arantes T."/>
            <person name="Assis F."/>
            <person name="Boratto P."/>
            <person name="Andrade M."/>
            <person name="Kroon E.G."/>
            <person name="Ribeiro B."/>
            <person name="Bergier I."/>
            <person name="Seligmann H."/>
            <person name="Ghigo E."/>
            <person name="Colson P."/>
            <person name="Levasseur A."/>
            <person name="Kroemer G."/>
            <person name="Raoult D."/>
            <person name="La Scola B."/>
        </authorList>
    </citation>
    <scope>NUCLEOTIDE SEQUENCE [LARGE SCALE GENOMIC DNA]</scope>
    <source>
        <strain evidence="1">Deep ocean</strain>
    </source>
</reference>
<dbReference type="EMBL" id="MF405918">
    <property type="protein sequence ID" value="QKU33468.1"/>
    <property type="molecule type" value="Genomic_DNA"/>
</dbReference>
<proteinExistence type="predicted"/>
<accession>A0A6N1NMV3</accession>
<sequence>MEIHVECPNCGDMVQIFRINCGIFRHGVLKKNKQQIPPHADEKYCKKLIKRDLIYGCGKPFKLVHENGELKAIKCGYI</sequence>
<dbReference type="KEGG" id="vg:80516759"/>
<organism evidence="1">
    <name type="scientific">Tupanvirus deep ocean</name>
    <dbReference type="NCBI Taxonomy" id="2126984"/>
    <lineage>
        <taxon>Viruses</taxon>
        <taxon>Varidnaviria</taxon>
        <taxon>Bamfordvirae</taxon>
        <taxon>Nucleocytoviricota</taxon>
        <taxon>Megaviricetes</taxon>
        <taxon>Imitervirales</taxon>
        <taxon>Mimiviridae</taxon>
        <taxon>Megamimivirinae</taxon>
        <taxon>Tupanvirus</taxon>
        <taxon>Tupanvirus altamarinense</taxon>
    </lineage>
</organism>
<name>A0A6N1NMV3_9VIRU</name>
<dbReference type="GeneID" id="80516759"/>
<reference evidence="1" key="1">
    <citation type="submission" date="2017-06" db="EMBL/GenBank/DDBJ databases">
        <authorList>
            <person name="Assis F.L."/>
            <person name="Abrahao J.S."/>
            <person name="Silva L."/>
            <person name="Khalil J.B."/>
            <person name="Rodrigues R."/>
            <person name="Silva L.S."/>
            <person name="Boratto P."/>
            <person name="Andrade M."/>
            <person name="Kroon E.G."/>
            <person name="Ribeiro B."/>
            <person name="Bergier I."/>
            <person name="Seligmann H."/>
            <person name="Ghigo E."/>
            <person name="Colson P."/>
            <person name="Levasseur A."/>
            <person name="Raoult D."/>
            <person name="Scola B.L."/>
        </authorList>
    </citation>
    <scope>NUCLEOTIDE SEQUENCE</scope>
    <source>
        <strain evidence="1">Deep ocean</strain>
    </source>
</reference>
<dbReference type="RefSeq" id="YP_010780068.1">
    <property type="nucleotide sequence ID" value="NC_075038.1"/>
</dbReference>